<protein>
    <recommendedName>
        <fullName evidence="3">FAD/NAD(P)-binding domain-containing protein</fullName>
    </recommendedName>
</protein>
<proteinExistence type="predicted"/>
<evidence type="ECO:0000313" key="1">
    <source>
        <dbReference type="EMBL" id="UPK70968.1"/>
    </source>
</evidence>
<dbReference type="InterPro" id="IPR036188">
    <property type="entry name" value="FAD/NAD-bd_sf"/>
</dbReference>
<dbReference type="RefSeq" id="WP_247813118.1">
    <property type="nucleotide sequence ID" value="NZ_CP095855.1"/>
</dbReference>
<evidence type="ECO:0008006" key="3">
    <source>
        <dbReference type="Google" id="ProtNLM"/>
    </source>
</evidence>
<accession>A0ABY4I4H0</accession>
<dbReference type="EMBL" id="CP095855">
    <property type="protein sequence ID" value="UPK70968.1"/>
    <property type="molecule type" value="Genomic_DNA"/>
</dbReference>
<evidence type="ECO:0000313" key="2">
    <source>
        <dbReference type="Proteomes" id="UP000830198"/>
    </source>
</evidence>
<dbReference type="Proteomes" id="UP000830198">
    <property type="component" value="Chromosome"/>
</dbReference>
<gene>
    <name evidence="1" type="ORF">MYF79_06600</name>
</gene>
<keyword evidence="2" id="KW-1185">Reference proteome</keyword>
<organism evidence="1 2">
    <name type="scientific">Chitinophaga filiformis</name>
    <name type="common">Myxococcus filiformis</name>
    <name type="synonym">Flexibacter filiformis</name>
    <dbReference type="NCBI Taxonomy" id="104663"/>
    <lineage>
        <taxon>Bacteria</taxon>
        <taxon>Pseudomonadati</taxon>
        <taxon>Bacteroidota</taxon>
        <taxon>Chitinophagia</taxon>
        <taxon>Chitinophagales</taxon>
        <taxon>Chitinophagaceae</taxon>
        <taxon>Chitinophaga</taxon>
    </lineage>
</organism>
<sequence>MNLFSDPSIPKCKPTITTNGVASIAGVFAGGDCVNGGKEVMDAVRTGKGGVIK</sequence>
<reference evidence="1 2" key="1">
    <citation type="submission" date="2022-04" db="EMBL/GenBank/DDBJ databases">
        <title>The arsenic-methylating capacity of Chitinophaga filiformis YT5 during chitin decomposition.</title>
        <authorList>
            <person name="Chen G."/>
            <person name="Liang Y."/>
        </authorList>
    </citation>
    <scope>NUCLEOTIDE SEQUENCE [LARGE SCALE GENOMIC DNA]</scope>
    <source>
        <strain evidence="1 2">YT5</strain>
    </source>
</reference>
<dbReference type="Gene3D" id="3.50.50.60">
    <property type="entry name" value="FAD/NAD(P)-binding domain"/>
    <property type="match status" value="1"/>
</dbReference>
<name>A0ABY4I4H0_CHIFI</name>